<accession>A0A4R7VI26</accession>
<gene>
    <name evidence="5" type="ORF">CLV71_108185</name>
</gene>
<sequence length="258" mass="28847">MHSLRTNDLRAVLDYSTSTLRVASHDQVPPLLAGLARLVGSDSATLTRLDLRTQDEVAVPWPPARPAPELLTAYAAISHTHPLRAPLMAIARRRPARIVPPRVSDVLTARGWRATRIHREAMPATTDQLCLPLRFHGDTMCAITLSRTGGTFTDRQRDMLAACAEHLRSALVRARPDTRRGVRFAPYPAEAPVRVAPALSTRERQIVELVATGRTDAQIARLLDLRPATVSKHLHRVYLRHNLRNRTEAVRLLDRVRL</sequence>
<dbReference type="AlphaFoldDB" id="A0A4R7VI26"/>
<protein>
    <submittedName>
        <fullName evidence="5">Regulatory LuxR family protein</fullName>
    </submittedName>
</protein>
<dbReference type="SUPFAM" id="SSF46894">
    <property type="entry name" value="C-terminal effector domain of the bipartite response regulators"/>
    <property type="match status" value="1"/>
</dbReference>
<dbReference type="CDD" id="cd06170">
    <property type="entry name" value="LuxR_C_like"/>
    <property type="match status" value="1"/>
</dbReference>
<keyword evidence="2" id="KW-0238">DNA-binding</keyword>
<evidence type="ECO:0000256" key="2">
    <source>
        <dbReference type="ARBA" id="ARBA00023125"/>
    </source>
</evidence>
<feature type="domain" description="HTH luxR-type" evidence="4">
    <location>
        <begin position="192"/>
        <end position="257"/>
    </location>
</feature>
<dbReference type="GO" id="GO:0006355">
    <property type="term" value="P:regulation of DNA-templated transcription"/>
    <property type="evidence" value="ECO:0007669"/>
    <property type="project" value="InterPro"/>
</dbReference>
<evidence type="ECO:0000256" key="3">
    <source>
        <dbReference type="ARBA" id="ARBA00023163"/>
    </source>
</evidence>
<dbReference type="InterPro" id="IPR029016">
    <property type="entry name" value="GAF-like_dom_sf"/>
</dbReference>
<evidence type="ECO:0000313" key="6">
    <source>
        <dbReference type="Proteomes" id="UP000294927"/>
    </source>
</evidence>
<dbReference type="GO" id="GO:0003677">
    <property type="term" value="F:DNA binding"/>
    <property type="evidence" value="ECO:0007669"/>
    <property type="project" value="UniProtKB-KW"/>
</dbReference>
<reference evidence="5 6" key="1">
    <citation type="submission" date="2019-03" db="EMBL/GenBank/DDBJ databases">
        <title>Genomic Encyclopedia of Archaeal and Bacterial Type Strains, Phase II (KMG-II): from individual species to whole genera.</title>
        <authorList>
            <person name="Goeker M."/>
        </authorList>
    </citation>
    <scope>NUCLEOTIDE SEQUENCE [LARGE SCALE GENOMIC DNA]</scope>
    <source>
        <strain evidence="5 6">DSM 45499</strain>
    </source>
</reference>
<dbReference type="RefSeq" id="WP_133904865.1">
    <property type="nucleotide sequence ID" value="NZ_SOCP01000008.1"/>
</dbReference>
<evidence type="ECO:0000313" key="5">
    <source>
        <dbReference type="EMBL" id="TDV48825.1"/>
    </source>
</evidence>
<keyword evidence="1" id="KW-0805">Transcription regulation</keyword>
<dbReference type="EMBL" id="SOCP01000008">
    <property type="protein sequence ID" value="TDV48825.1"/>
    <property type="molecule type" value="Genomic_DNA"/>
</dbReference>
<keyword evidence="3" id="KW-0804">Transcription</keyword>
<dbReference type="OrthoDB" id="3178272at2"/>
<dbReference type="SMART" id="SM00421">
    <property type="entry name" value="HTH_LUXR"/>
    <property type="match status" value="1"/>
</dbReference>
<dbReference type="Gene3D" id="3.30.450.40">
    <property type="match status" value="1"/>
</dbReference>
<comment type="caution">
    <text evidence="5">The sequence shown here is derived from an EMBL/GenBank/DDBJ whole genome shotgun (WGS) entry which is preliminary data.</text>
</comment>
<dbReference type="SUPFAM" id="SSF55781">
    <property type="entry name" value="GAF domain-like"/>
    <property type="match status" value="1"/>
</dbReference>
<dbReference type="PROSITE" id="PS50043">
    <property type="entry name" value="HTH_LUXR_2"/>
    <property type="match status" value="1"/>
</dbReference>
<keyword evidence="6" id="KW-1185">Reference proteome</keyword>
<dbReference type="InterPro" id="IPR016032">
    <property type="entry name" value="Sig_transdc_resp-reg_C-effctor"/>
</dbReference>
<proteinExistence type="predicted"/>
<dbReference type="PANTHER" id="PTHR44688">
    <property type="entry name" value="DNA-BINDING TRANSCRIPTIONAL ACTIVATOR DEVR_DOSR"/>
    <property type="match status" value="1"/>
</dbReference>
<evidence type="ECO:0000259" key="4">
    <source>
        <dbReference type="PROSITE" id="PS50043"/>
    </source>
</evidence>
<name>A0A4R7VI26_9PSEU</name>
<dbReference type="Gene3D" id="1.10.10.10">
    <property type="entry name" value="Winged helix-like DNA-binding domain superfamily/Winged helix DNA-binding domain"/>
    <property type="match status" value="1"/>
</dbReference>
<dbReference type="Pfam" id="PF00196">
    <property type="entry name" value="GerE"/>
    <property type="match status" value="1"/>
</dbReference>
<dbReference type="PRINTS" id="PR00038">
    <property type="entry name" value="HTHLUXR"/>
</dbReference>
<evidence type="ECO:0000256" key="1">
    <source>
        <dbReference type="ARBA" id="ARBA00023015"/>
    </source>
</evidence>
<dbReference type="PANTHER" id="PTHR44688:SF16">
    <property type="entry name" value="DNA-BINDING TRANSCRIPTIONAL ACTIVATOR DEVR_DOSR"/>
    <property type="match status" value="1"/>
</dbReference>
<dbReference type="Proteomes" id="UP000294927">
    <property type="component" value="Unassembled WGS sequence"/>
</dbReference>
<organism evidence="5 6">
    <name type="scientific">Actinophytocola oryzae</name>
    <dbReference type="NCBI Taxonomy" id="502181"/>
    <lineage>
        <taxon>Bacteria</taxon>
        <taxon>Bacillati</taxon>
        <taxon>Actinomycetota</taxon>
        <taxon>Actinomycetes</taxon>
        <taxon>Pseudonocardiales</taxon>
        <taxon>Pseudonocardiaceae</taxon>
    </lineage>
</organism>
<dbReference type="InterPro" id="IPR000792">
    <property type="entry name" value="Tscrpt_reg_LuxR_C"/>
</dbReference>
<dbReference type="InterPro" id="IPR036388">
    <property type="entry name" value="WH-like_DNA-bd_sf"/>
</dbReference>